<name>A0ABU6VKD5_9FABA</name>
<dbReference type="EMBL" id="JASCZI010151487">
    <property type="protein sequence ID" value="MED6173140.1"/>
    <property type="molecule type" value="Genomic_DNA"/>
</dbReference>
<accession>A0ABU6VKD5</accession>
<sequence>MVKLIMCGKWRCPRYHHLSPGPHYFNFLFITTNENINNDAELMMQQANVNQNISSTSHVATHNIAHQPTAPGFQFRAKQPIVRPPSTQMSFPTIPPLEKLSNTPPPNPPHSSGVFVETLTSCSSGTTTRLYKFRPTLEFIPPPGFKAQLNSKGPMAFKPQ</sequence>
<proteinExistence type="predicted"/>
<organism evidence="1 2">
    <name type="scientific">Stylosanthes scabra</name>
    <dbReference type="NCBI Taxonomy" id="79078"/>
    <lineage>
        <taxon>Eukaryota</taxon>
        <taxon>Viridiplantae</taxon>
        <taxon>Streptophyta</taxon>
        <taxon>Embryophyta</taxon>
        <taxon>Tracheophyta</taxon>
        <taxon>Spermatophyta</taxon>
        <taxon>Magnoliopsida</taxon>
        <taxon>eudicotyledons</taxon>
        <taxon>Gunneridae</taxon>
        <taxon>Pentapetalae</taxon>
        <taxon>rosids</taxon>
        <taxon>fabids</taxon>
        <taxon>Fabales</taxon>
        <taxon>Fabaceae</taxon>
        <taxon>Papilionoideae</taxon>
        <taxon>50 kb inversion clade</taxon>
        <taxon>dalbergioids sensu lato</taxon>
        <taxon>Dalbergieae</taxon>
        <taxon>Pterocarpus clade</taxon>
        <taxon>Stylosanthes</taxon>
    </lineage>
</organism>
<keyword evidence="2" id="KW-1185">Reference proteome</keyword>
<evidence type="ECO:0000313" key="2">
    <source>
        <dbReference type="Proteomes" id="UP001341840"/>
    </source>
</evidence>
<protein>
    <submittedName>
        <fullName evidence="1">Uncharacterized protein</fullName>
    </submittedName>
</protein>
<reference evidence="1 2" key="1">
    <citation type="journal article" date="2023" name="Plants (Basel)">
        <title>Bridging the Gap: Combining Genomics and Transcriptomics Approaches to Understand Stylosanthes scabra, an Orphan Legume from the Brazilian Caatinga.</title>
        <authorList>
            <person name="Ferreira-Neto J.R.C."/>
            <person name="da Silva M.D."/>
            <person name="Binneck E."/>
            <person name="de Melo N.F."/>
            <person name="da Silva R.H."/>
            <person name="de Melo A.L.T.M."/>
            <person name="Pandolfi V."/>
            <person name="Bustamante F.O."/>
            <person name="Brasileiro-Vidal A.C."/>
            <person name="Benko-Iseppon A.M."/>
        </authorList>
    </citation>
    <scope>NUCLEOTIDE SEQUENCE [LARGE SCALE GENOMIC DNA]</scope>
    <source>
        <tissue evidence="1">Leaves</tissue>
    </source>
</reference>
<comment type="caution">
    <text evidence="1">The sequence shown here is derived from an EMBL/GenBank/DDBJ whole genome shotgun (WGS) entry which is preliminary data.</text>
</comment>
<gene>
    <name evidence="1" type="ORF">PIB30_056496</name>
</gene>
<dbReference type="Proteomes" id="UP001341840">
    <property type="component" value="Unassembled WGS sequence"/>
</dbReference>
<evidence type="ECO:0000313" key="1">
    <source>
        <dbReference type="EMBL" id="MED6173140.1"/>
    </source>
</evidence>